<keyword evidence="9 10" id="KW-0472">Membrane</keyword>
<keyword evidence="7" id="KW-0067">ATP-binding</keyword>
<protein>
    <submittedName>
        <fullName evidence="13">Pleiotropic drug resistance protein 1</fullName>
    </submittedName>
</protein>
<feature type="transmembrane region" description="Helical" evidence="10">
    <location>
        <begin position="608"/>
        <end position="630"/>
    </location>
</feature>
<comment type="similarity">
    <text evidence="2">Belongs to the ABC transporter superfamily. ABCG family. PDR (TC 3.A.1.205) subfamily.</text>
</comment>
<dbReference type="Proteomes" id="UP000515211">
    <property type="component" value="Chromosome 7"/>
</dbReference>
<feature type="domain" description="ABC transporter" evidence="11">
    <location>
        <begin position="154"/>
        <end position="428"/>
    </location>
</feature>
<proteinExistence type="inferred from homology"/>
<keyword evidence="8 10" id="KW-1133">Transmembrane helix</keyword>
<keyword evidence="12" id="KW-1185">Reference proteome</keyword>
<comment type="subcellular location">
    <subcellularLocation>
        <location evidence="1">Membrane</location>
        <topology evidence="1">Multi-pass membrane protein</topology>
    </subcellularLocation>
</comment>
<feature type="transmembrane region" description="Helical" evidence="10">
    <location>
        <begin position="1422"/>
        <end position="1445"/>
    </location>
</feature>
<dbReference type="RefSeq" id="XP_015933714.1">
    <property type="nucleotide sequence ID" value="XM_016078228.3"/>
</dbReference>
<dbReference type="SUPFAM" id="SSF52540">
    <property type="entry name" value="P-loop containing nucleoside triphosphate hydrolases"/>
    <property type="match status" value="2"/>
</dbReference>
<evidence type="ECO:0000313" key="12">
    <source>
        <dbReference type="Proteomes" id="UP000515211"/>
    </source>
</evidence>
<dbReference type="GeneID" id="107459920"/>
<dbReference type="InterPro" id="IPR043926">
    <property type="entry name" value="ABCG_dom"/>
</dbReference>
<keyword evidence="5" id="KW-0677">Repeat</keyword>
<feature type="transmembrane region" description="Helical" evidence="10">
    <location>
        <begin position="557"/>
        <end position="577"/>
    </location>
</feature>
<dbReference type="InterPro" id="IPR029481">
    <property type="entry name" value="ABC_trans_N"/>
</dbReference>
<evidence type="ECO:0000256" key="5">
    <source>
        <dbReference type="ARBA" id="ARBA00022737"/>
    </source>
</evidence>
<dbReference type="PROSITE" id="PS50893">
    <property type="entry name" value="ABC_TRANSPORTER_2"/>
    <property type="match status" value="2"/>
</dbReference>
<feature type="transmembrane region" description="Helical" evidence="10">
    <location>
        <begin position="524"/>
        <end position="545"/>
    </location>
</feature>
<dbReference type="Pfam" id="PF01061">
    <property type="entry name" value="ABC2_membrane"/>
    <property type="match status" value="2"/>
</dbReference>
<evidence type="ECO:0000256" key="6">
    <source>
        <dbReference type="ARBA" id="ARBA00022741"/>
    </source>
</evidence>
<dbReference type="InterPro" id="IPR003593">
    <property type="entry name" value="AAA+_ATPase"/>
</dbReference>
<evidence type="ECO:0000256" key="10">
    <source>
        <dbReference type="SAM" id="Phobius"/>
    </source>
</evidence>
<dbReference type="InterPro" id="IPR027417">
    <property type="entry name" value="P-loop_NTPase"/>
</dbReference>
<feature type="transmembrane region" description="Helical" evidence="10">
    <location>
        <begin position="667"/>
        <end position="689"/>
    </location>
</feature>
<dbReference type="OrthoDB" id="66620at2759"/>
<reference evidence="12" key="1">
    <citation type="journal article" date="2016" name="Nat. Genet.">
        <title>The genome sequences of Arachis duranensis and Arachis ipaensis, the diploid ancestors of cultivated peanut.</title>
        <authorList>
            <person name="Bertioli D.J."/>
            <person name="Cannon S.B."/>
            <person name="Froenicke L."/>
            <person name="Huang G."/>
            <person name="Farmer A.D."/>
            <person name="Cannon E.K."/>
            <person name="Liu X."/>
            <person name="Gao D."/>
            <person name="Clevenger J."/>
            <person name="Dash S."/>
            <person name="Ren L."/>
            <person name="Moretzsohn M.C."/>
            <person name="Shirasawa K."/>
            <person name="Huang W."/>
            <person name="Vidigal B."/>
            <person name="Abernathy B."/>
            <person name="Chu Y."/>
            <person name="Niederhuth C.E."/>
            <person name="Umale P."/>
            <person name="Araujo A.C."/>
            <person name="Kozik A."/>
            <person name="Kim K.D."/>
            <person name="Burow M.D."/>
            <person name="Varshney R.K."/>
            <person name="Wang X."/>
            <person name="Zhang X."/>
            <person name="Barkley N."/>
            <person name="Guimaraes P.M."/>
            <person name="Isobe S."/>
            <person name="Guo B."/>
            <person name="Liao B."/>
            <person name="Stalker H.T."/>
            <person name="Schmitz R.J."/>
            <person name="Scheffler B.E."/>
            <person name="Leal-Bertioli S.C."/>
            <person name="Xun X."/>
            <person name="Jackson S.A."/>
            <person name="Michelmore R."/>
            <person name="Ozias-Akins P."/>
        </authorList>
    </citation>
    <scope>NUCLEOTIDE SEQUENCE [LARGE SCALE GENOMIC DNA]</scope>
    <source>
        <strain evidence="12">cv. V14167</strain>
    </source>
</reference>
<feature type="domain" description="ABC transporter" evidence="11">
    <location>
        <begin position="856"/>
        <end position="1108"/>
    </location>
</feature>
<dbReference type="SMART" id="SM00382">
    <property type="entry name" value="AAA"/>
    <property type="match status" value="2"/>
</dbReference>
<dbReference type="FunFam" id="3.40.50.300:FF:000059">
    <property type="entry name" value="ABC transporter G family member 40"/>
    <property type="match status" value="1"/>
</dbReference>
<evidence type="ECO:0000259" key="11">
    <source>
        <dbReference type="PROSITE" id="PS50893"/>
    </source>
</evidence>
<evidence type="ECO:0000256" key="1">
    <source>
        <dbReference type="ARBA" id="ARBA00004141"/>
    </source>
</evidence>
<dbReference type="Pfam" id="PF08370">
    <property type="entry name" value="PDR_assoc"/>
    <property type="match status" value="1"/>
</dbReference>
<dbReference type="InterPro" id="IPR013581">
    <property type="entry name" value="PDR_assoc"/>
</dbReference>
<feature type="transmembrane region" description="Helical" evidence="10">
    <location>
        <begin position="1345"/>
        <end position="1364"/>
    </location>
</feature>
<name>A0A6P4BQ24_ARADU</name>
<dbReference type="GO" id="GO:0016887">
    <property type="term" value="F:ATP hydrolysis activity"/>
    <property type="evidence" value="ECO:0007669"/>
    <property type="project" value="InterPro"/>
</dbReference>
<feature type="transmembrane region" description="Helical" evidence="10">
    <location>
        <begin position="1202"/>
        <end position="1220"/>
    </location>
</feature>
<dbReference type="Pfam" id="PF14510">
    <property type="entry name" value="ABC_trans_N"/>
    <property type="match status" value="1"/>
</dbReference>
<accession>A0A6P4BQ24</accession>
<dbReference type="GO" id="GO:0140359">
    <property type="term" value="F:ABC-type transporter activity"/>
    <property type="evidence" value="ECO:0007669"/>
    <property type="project" value="InterPro"/>
</dbReference>
<feature type="transmembrane region" description="Helical" evidence="10">
    <location>
        <begin position="1315"/>
        <end position="1339"/>
    </location>
</feature>
<dbReference type="Pfam" id="PF19055">
    <property type="entry name" value="ABC2_membrane_7"/>
    <property type="match status" value="1"/>
</dbReference>
<keyword evidence="4 10" id="KW-0812">Transmembrane</keyword>
<gene>
    <name evidence="13" type="primary">LOC107459920</name>
</gene>
<dbReference type="KEGG" id="adu:107459920"/>
<dbReference type="InterPro" id="IPR034003">
    <property type="entry name" value="ABCG_PDR_2"/>
</dbReference>
<feature type="transmembrane region" description="Helical" evidence="10">
    <location>
        <begin position="1288"/>
        <end position="1308"/>
    </location>
</feature>
<feature type="transmembrane region" description="Helical" evidence="10">
    <location>
        <begin position="1376"/>
        <end position="1395"/>
    </location>
</feature>
<dbReference type="PANTHER" id="PTHR48040:SF45">
    <property type="entry name" value="PLEIOTROPIC DRUG RESISTANCE PROTEIN 1-LIKE"/>
    <property type="match status" value="1"/>
</dbReference>
<dbReference type="Pfam" id="PF00005">
    <property type="entry name" value="ABC_tran"/>
    <property type="match status" value="2"/>
</dbReference>
<dbReference type="InterPro" id="IPR013525">
    <property type="entry name" value="ABC2_TM"/>
</dbReference>
<keyword evidence="3" id="KW-0813">Transport</keyword>
<dbReference type="Gene3D" id="3.40.50.300">
    <property type="entry name" value="P-loop containing nucleotide triphosphate hydrolases"/>
    <property type="match status" value="2"/>
</dbReference>
<dbReference type="InterPro" id="IPR003439">
    <property type="entry name" value="ABC_transporter-like_ATP-bd"/>
</dbReference>
<reference evidence="13" key="2">
    <citation type="submission" date="2025-08" db="UniProtKB">
        <authorList>
            <consortium name="RefSeq"/>
        </authorList>
    </citation>
    <scope>IDENTIFICATION</scope>
    <source>
        <tissue evidence="13">Whole plant</tissue>
    </source>
</reference>
<dbReference type="FunFam" id="3.40.50.300:FF:000179">
    <property type="entry name" value="ABC transporter G family member 34"/>
    <property type="match status" value="1"/>
</dbReference>
<feature type="transmembrane region" description="Helical" evidence="10">
    <location>
        <begin position="642"/>
        <end position="661"/>
    </location>
</feature>
<dbReference type="PANTHER" id="PTHR48040">
    <property type="entry name" value="PLEIOTROPIC DRUG RESISTANCE PROTEIN 1-LIKE ISOFORM X1"/>
    <property type="match status" value="1"/>
</dbReference>
<evidence type="ECO:0000256" key="3">
    <source>
        <dbReference type="ARBA" id="ARBA00022448"/>
    </source>
</evidence>
<evidence type="ECO:0000256" key="9">
    <source>
        <dbReference type="ARBA" id="ARBA00023136"/>
    </source>
</evidence>
<dbReference type="GO" id="GO:0005524">
    <property type="term" value="F:ATP binding"/>
    <property type="evidence" value="ECO:0007669"/>
    <property type="project" value="UniProtKB-KW"/>
</dbReference>
<feature type="transmembrane region" description="Helical" evidence="10">
    <location>
        <begin position="750"/>
        <end position="777"/>
    </location>
</feature>
<dbReference type="CDD" id="cd03232">
    <property type="entry name" value="ABCG_PDR_domain2"/>
    <property type="match status" value="1"/>
</dbReference>
<organism evidence="12 13">
    <name type="scientific">Arachis duranensis</name>
    <name type="common">Wild peanut</name>
    <dbReference type="NCBI Taxonomy" id="130453"/>
    <lineage>
        <taxon>Eukaryota</taxon>
        <taxon>Viridiplantae</taxon>
        <taxon>Streptophyta</taxon>
        <taxon>Embryophyta</taxon>
        <taxon>Tracheophyta</taxon>
        <taxon>Spermatophyta</taxon>
        <taxon>Magnoliopsida</taxon>
        <taxon>eudicotyledons</taxon>
        <taxon>Gunneridae</taxon>
        <taxon>Pentapetalae</taxon>
        <taxon>rosids</taxon>
        <taxon>fabids</taxon>
        <taxon>Fabales</taxon>
        <taxon>Fabaceae</taxon>
        <taxon>Papilionoideae</taxon>
        <taxon>50 kb inversion clade</taxon>
        <taxon>dalbergioids sensu lato</taxon>
        <taxon>Dalbergieae</taxon>
        <taxon>Pterocarpus clade</taxon>
        <taxon>Arachis</taxon>
    </lineage>
</organism>
<evidence type="ECO:0000256" key="8">
    <source>
        <dbReference type="ARBA" id="ARBA00022989"/>
    </source>
</evidence>
<dbReference type="GO" id="GO:0016020">
    <property type="term" value="C:membrane"/>
    <property type="evidence" value="ECO:0007669"/>
    <property type="project" value="UniProtKB-SubCell"/>
</dbReference>
<evidence type="ECO:0000256" key="4">
    <source>
        <dbReference type="ARBA" id="ARBA00022692"/>
    </source>
</evidence>
<keyword evidence="6" id="KW-0547">Nucleotide-binding</keyword>
<evidence type="ECO:0000313" key="13">
    <source>
        <dbReference type="RefSeq" id="XP_015933714.1"/>
    </source>
</evidence>
<evidence type="ECO:0000256" key="2">
    <source>
        <dbReference type="ARBA" id="ARBA00006012"/>
    </source>
</evidence>
<evidence type="ECO:0000256" key="7">
    <source>
        <dbReference type="ARBA" id="ARBA00022840"/>
    </source>
</evidence>
<sequence>MESGDLYKAASSLRASSSSFWRNSAKDTIFSKSSHEVMDDDEALKWAALEKLPTYNRLKRGLLTASNGEVSEIDVTDIGTLERKKVLQRLVGAAEEDNEKFLLKLRERIDRVGIHIPTIEARFEHLNVEAEAHVGSRALPTFFNFIVNIVESYLNYLHILSSKKKQVTILKDVSGIVRPCRMTLLLGPPSSGKTTLLLALAGKLGQDLKVSGRVTYNGHEMNEFVPQRTAAYISQNDVHIGEMTVRETLAFSARCQGVGSRFDLLSELSRREIAAKIKPDRDIDIYMKATASEGQEANQMITEYILKILDLEICADTLVGDEMLRGISGGQRKRVTTGEMLVGPAKALFMDGISTGLDSSTTVQIMKCLRQIVHILKGTAVIALLQPEPETYELFDDIILLSDGQIVYHGPRELVLEFFESMGFKCPERKGIADFLQEVTSRKDQEQYWMHKEKAYSFVTANEFAEAFKSFHVGRKIEDELAVPFDKTKNHPAALTTDKYGVSKKELLKANFSREYLLMKRNSFVYIFKISLLAAMAVITMTVFLRTEMHHDSVDHGGVYTGALFFTVVMILFNGMADISMTIGKLPIFYKQRDHLFYPAWAYAIPSWILKIPVTLVEVVVWVSLTYYVIGFDPNICRFLKQYLLLFLLGQMASALFRFIAAIGRNMIVANTFGSFAIVTLLTLGGFILSREDIKKWWIWGYWISPIMYEQNAIMVNEFLGKSWNHALPNSTDPLGVEILKSRGFFKHAYWYWIGVVALFGFIILLNITFTLALTYLNPLKKPQAIISEGSLGNKYDQEGLELPLRGSTAPSSKIKIGDNRTETISSTSRSASIRPEAAVDKRKRGMVLPFEPHSLIFDEITYSVDMPQEMKSQGVIEEKLVLLKGVSGAFRPGVLTALMGVSGAGKTTLMDVLAGRKTGGYIEGTITISGYLKKQETFARISGYCEQNDIHSPHVTVYESLLYSAWLRLSPEINHETRKMFIEEVMELVELNFLRESLVGLPGVSGLSTEQRKRLTIAVELVANPSIIFMDEPTSGLDARAAAIVMRTVRNTVDTGRTVVCTIHQPSIDIFESFDELLLLKRGGQEIYVGPLGRHSYQLIKYFESVKGVNKIRDGCNPATWMLEITTPAREMDLNVDFADIYKNSELYRRNKDLVAELSKPAPGSKELHFPTQYAQPFFIQCMACLWKQHWSYWRNPPYTAVRYLFTTFVALMFGTMFWDLGSKKTRKQDLFNAIGSMYNAVLFLGVQNASSVQPVVAIERTVFYRERAAGMYSAFPYAFAQVLIELPYILAQAVTYGLIVYAMIGFDWVASKFFWYLFFMYFTFLYFTFYGMMAVAITPNQHVASIVASAFYAIWNLFSGFVVPRPNIAVWWRWYYWACPVAWTLYGLVASQFGDITSKIESNETVEEFLKRYFGYRNDFVGVAAILVVAFAVLFAIIFALSVKLFNFQKR</sequence>